<feature type="transmembrane region" description="Helical" evidence="1">
    <location>
        <begin position="360"/>
        <end position="377"/>
    </location>
</feature>
<feature type="transmembrane region" description="Helical" evidence="1">
    <location>
        <begin position="101"/>
        <end position="119"/>
    </location>
</feature>
<feature type="transmembrane region" description="Helical" evidence="1">
    <location>
        <begin position="521"/>
        <end position="550"/>
    </location>
</feature>
<name>A0A6S6S383_9BACT</name>
<feature type="transmembrane region" description="Helical" evidence="1">
    <location>
        <begin position="570"/>
        <end position="597"/>
    </location>
</feature>
<proteinExistence type="predicted"/>
<organism evidence="2">
    <name type="scientific">uncultured Aureispira sp</name>
    <dbReference type="NCBI Taxonomy" id="1331704"/>
    <lineage>
        <taxon>Bacteria</taxon>
        <taxon>Pseudomonadati</taxon>
        <taxon>Bacteroidota</taxon>
        <taxon>Saprospiria</taxon>
        <taxon>Saprospirales</taxon>
        <taxon>Saprospiraceae</taxon>
        <taxon>Aureispira</taxon>
        <taxon>environmental samples</taxon>
    </lineage>
</organism>
<keyword evidence="1" id="KW-0472">Membrane</keyword>
<protein>
    <submittedName>
        <fullName evidence="2">Integral membrane protein</fullName>
    </submittedName>
</protein>
<accession>A0A6S6S383</accession>
<feature type="transmembrane region" description="Helical" evidence="1">
    <location>
        <begin position="287"/>
        <end position="307"/>
    </location>
</feature>
<evidence type="ECO:0000256" key="1">
    <source>
        <dbReference type="SAM" id="Phobius"/>
    </source>
</evidence>
<feature type="transmembrane region" description="Helical" evidence="1">
    <location>
        <begin position="420"/>
        <end position="439"/>
    </location>
</feature>
<keyword evidence="1" id="KW-1133">Transmembrane helix</keyword>
<dbReference type="PANTHER" id="PTHR35337:SF1">
    <property type="entry name" value="SLR1478 PROTEIN"/>
    <property type="match status" value="1"/>
</dbReference>
<feature type="transmembrane region" description="Helical" evidence="1">
    <location>
        <begin position="166"/>
        <end position="188"/>
    </location>
</feature>
<evidence type="ECO:0000313" key="2">
    <source>
        <dbReference type="EMBL" id="CAA6800721.1"/>
    </source>
</evidence>
<dbReference type="InterPro" id="IPR002798">
    <property type="entry name" value="SpoIIM-like"/>
</dbReference>
<dbReference type="AlphaFoldDB" id="A0A6S6S383"/>
<feature type="transmembrane region" description="Helical" evidence="1">
    <location>
        <begin position="225"/>
        <end position="245"/>
    </location>
</feature>
<dbReference type="Pfam" id="PF01944">
    <property type="entry name" value="SpoIIM"/>
    <property type="match status" value="1"/>
</dbReference>
<reference evidence="2" key="1">
    <citation type="submission" date="2020-01" db="EMBL/GenBank/DDBJ databases">
        <authorList>
            <person name="Meier V. D."/>
            <person name="Meier V D."/>
        </authorList>
    </citation>
    <scope>NUCLEOTIDE SEQUENCE</scope>
    <source>
        <strain evidence="2">HLG_WM_MAG_10</strain>
    </source>
</reference>
<feature type="transmembrane region" description="Helical" evidence="1">
    <location>
        <begin position="257"/>
        <end position="275"/>
    </location>
</feature>
<sequence length="626" mass="70916">MRETHFIKQNKDKWAKFERNLGQGDANPDELSNLFVEITDDLSYSRTFYPNRSVRVYLNNIAQKVFYSVYKNRKGRLFKFLDFWKETVPQIIYESRNSFRLALILFLGAAFIGAFSSYMDVDFPRVILGDEYVDMTMENIANGKPMAVYEDPNAQEMFFRIAQNNLMVATLCFIVGLFFGVGTIFVIVQNGIMLGAFQYLFIREGIYMQSFFTIWMHGAIEISCIIIAGAAGLTLGSGMVFPKTLSRMQSLQLSARRGLLIMITILPLIVLAAFIEGFVTRYTEASYVVRGIVIFGSFAFIISYYIVYPWLKAKKGFTSFIGEVKLPPAQSSEIKYNQIKNSAQVFSDAFIFYRKLIKPAAILSFLLAGTYTLILLWEGDNYSFNTIVSLEQFMENPINLLEYTLSNLSQFLFVGELSTVWWLNVLASSVMAYVVLFWVQNDANKKQGVPYNAAFFLKTISATLICMAAAHACLFVTGGLLFLLVVFVIPMILMVLATAFNENMNIVSAIGRTISVVSGNWIVMMGAYLVITAMCFIFLFMVTAPIAGFYLGVLVNALPITDLELLRQGFYIFLYSYMLCFLFPLVFVVMGIGFFSFKETKEATDLFEQIPNIGVRKISYGMEKES</sequence>
<dbReference type="EMBL" id="CACVAQ010000056">
    <property type="protein sequence ID" value="CAA6800721.1"/>
    <property type="molecule type" value="Genomic_DNA"/>
</dbReference>
<dbReference type="PANTHER" id="PTHR35337">
    <property type="entry name" value="SLR1478 PROTEIN"/>
    <property type="match status" value="1"/>
</dbReference>
<feature type="transmembrane region" description="Helical" evidence="1">
    <location>
        <begin position="478"/>
        <end position="500"/>
    </location>
</feature>
<feature type="transmembrane region" description="Helical" evidence="1">
    <location>
        <begin position="200"/>
        <end position="219"/>
    </location>
</feature>
<gene>
    <name evidence="2" type="ORF">HELGO_WM30347</name>
</gene>
<keyword evidence="1" id="KW-0812">Transmembrane</keyword>